<dbReference type="InterPro" id="IPR014757">
    <property type="entry name" value="Tscrpt_reg_IclR_C"/>
</dbReference>
<dbReference type="InterPro" id="IPR029016">
    <property type="entry name" value="GAF-like_dom_sf"/>
</dbReference>
<protein>
    <recommendedName>
        <fullName evidence="8">IclR family transcriptional regulator</fullName>
    </recommendedName>
</protein>
<reference evidence="7" key="1">
    <citation type="submission" date="2016-02" db="EMBL/GenBank/DDBJ databases">
        <authorList>
            <person name="Schultz-Johansen M."/>
            <person name="Glaring M.A."/>
            <person name="Bech P.K."/>
            <person name="Stougaard P."/>
        </authorList>
    </citation>
    <scope>NUCLEOTIDE SEQUENCE [LARGE SCALE GENOMIC DNA]</scope>
    <source>
        <strain evidence="7">S66</strain>
    </source>
</reference>
<evidence type="ECO:0008006" key="8">
    <source>
        <dbReference type="Google" id="ProtNLM"/>
    </source>
</evidence>
<dbReference type="InterPro" id="IPR036390">
    <property type="entry name" value="WH_DNA-bd_sf"/>
</dbReference>
<keyword evidence="1" id="KW-0805">Transcription regulation</keyword>
<dbReference type="RefSeq" id="WP_068376131.1">
    <property type="nucleotide sequence ID" value="NZ_LSNE01000005.1"/>
</dbReference>
<evidence type="ECO:0000256" key="2">
    <source>
        <dbReference type="ARBA" id="ARBA00023125"/>
    </source>
</evidence>
<evidence type="ECO:0000259" key="5">
    <source>
        <dbReference type="PROSITE" id="PS51078"/>
    </source>
</evidence>
<name>A0A136A1I5_9ALTE</name>
<evidence type="ECO:0000256" key="3">
    <source>
        <dbReference type="ARBA" id="ARBA00023163"/>
    </source>
</evidence>
<organism evidence="6 7">
    <name type="scientific">Paraglaciecola hydrolytica</name>
    <dbReference type="NCBI Taxonomy" id="1799789"/>
    <lineage>
        <taxon>Bacteria</taxon>
        <taxon>Pseudomonadati</taxon>
        <taxon>Pseudomonadota</taxon>
        <taxon>Gammaproteobacteria</taxon>
        <taxon>Alteromonadales</taxon>
        <taxon>Alteromonadaceae</taxon>
        <taxon>Paraglaciecola</taxon>
    </lineage>
</organism>
<dbReference type="InterPro" id="IPR005471">
    <property type="entry name" value="Tscrpt_reg_IclR_N"/>
</dbReference>
<proteinExistence type="predicted"/>
<dbReference type="SUPFAM" id="SSF46785">
    <property type="entry name" value="Winged helix' DNA-binding domain"/>
    <property type="match status" value="1"/>
</dbReference>
<evidence type="ECO:0000313" key="7">
    <source>
        <dbReference type="Proteomes" id="UP000070299"/>
    </source>
</evidence>
<evidence type="ECO:0000256" key="1">
    <source>
        <dbReference type="ARBA" id="ARBA00023015"/>
    </source>
</evidence>
<dbReference type="GO" id="GO:0045892">
    <property type="term" value="P:negative regulation of DNA-templated transcription"/>
    <property type="evidence" value="ECO:0007669"/>
    <property type="project" value="TreeGrafter"/>
</dbReference>
<dbReference type="EMBL" id="LSNE01000005">
    <property type="protein sequence ID" value="KXI29096.1"/>
    <property type="molecule type" value="Genomic_DNA"/>
</dbReference>
<dbReference type="InterPro" id="IPR036388">
    <property type="entry name" value="WH-like_DNA-bd_sf"/>
</dbReference>
<dbReference type="SMART" id="SM00346">
    <property type="entry name" value="HTH_ICLR"/>
    <property type="match status" value="1"/>
</dbReference>
<dbReference type="PANTHER" id="PTHR30136">
    <property type="entry name" value="HELIX-TURN-HELIX TRANSCRIPTIONAL REGULATOR, ICLR FAMILY"/>
    <property type="match status" value="1"/>
</dbReference>
<accession>A0A136A1I5</accession>
<dbReference type="GO" id="GO:0003677">
    <property type="term" value="F:DNA binding"/>
    <property type="evidence" value="ECO:0007669"/>
    <property type="project" value="UniProtKB-KW"/>
</dbReference>
<keyword evidence="7" id="KW-1185">Reference proteome</keyword>
<dbReference type="Gene3D" id="3.30.450.40">
    <property type="match status" value="1"/>
</dbReference>
<dbReference type="GO" id="GO:0003700">
    <property type="term" value="F:DNA-binding transcription factor activity"/>
    <property type="evidence" value="ECO:0007669"/>
    <property type="project" value="TreeGrafter"/>
</dbReference>
<dbReference type="SUPFAM" id="SSF55781">
    <property type="entry name" value="GAF domain-like"/>
    <property type="match status" value="1"/>
</dbReference>
<dbReference type="InterPro" id="IPR050707">
    <property type="entry name" value="HTH_MetabolicPath_Reg"/>
</dbReference>
<dbReference type="Gene3D" id="1.10.10.10">
    <property type="entry name" value="Winged helix-like DNA-binding domain superfamily/Winged helix DNA-binding domain"/>
    <property type="match status" value="1"/>
</dbReference>
<sequence>MKDKNSEVESVNKYAAPALEKGLDILELLAGEPEGLKLKDIALSLKKSVSEVFRMVLVLERRTYLKFDADSDRYSLSMKLFEIAHQHVPVQKLVKAASLEMEKLAKNIEQSCHLTINSNNHVLVIVQKDSPMDKLISIRLGAKSPLLNSCSGHIFIAFSKEEQQQRILELLAVDATKGELANVISVVRNQGFERMLSKQIQGVEDIGFPVYGYENELVACLVVPYLHYIGDLNTVNINSAIAATKETAINISRKLGAIF</sequence>
<dbReference type="Pfam" id="PF09339">
    <property type="entry name" value="HTH_IclR"/>
    <property type="match status" value="1"/>
</dbReference>
<feature type="domain" description="HTH iclR-type" evidence="4">
    <location>
        <begin position="16"/>
        <end position="78"/>
    </location>
</feature>
<dbReference type="Proteomes" id="UP000070299">
    <property type="component" value="Unassembled WGS sequence"/>
</dbReference>
<keyword evidence="3" id="KW-0804">Transcription</keyword>
<dbReference type="PROSITE" id="PS51078">
    <property type="entry name" value="ICLR_ED"/>
    <property type="match status" value="1"/>
</dbReference>
<dbReference type="PANTHER" id="PTHR30136:SF7">
    <property type="entry name" value="HTH-TYPE TRANSCRIPTIONAL REGULATOR KDGR-RELATED"/>
    <property type="match status" value="1"/>
</dbReference>
<dbReference type="OrthoDB" id="9807558at2"/>
<comment type="caution">
    <text evidence="6">The sequence shown here is derived from an EMBL/GenBank/DDBJ whole genome shotgun (WGS) entry which is preliminary data.</text>
</comment>
<dbReference type="PROSITE" id="PS51077">
    <property type="entry name" value="HTH_ICLR"/>
    <property type="match status" value="1"/>
</dbReference>
<keyword evidence="2" id="KW-0238">DNA-binding</keyword>
<feature type="domain" description="IclR-ED" evidence="5">
    <location>
        <begin position="79"/>
        <end position="257"/>
    </location>
</feature>
<dbReference type="STRING" id="1799789.AX660_13110"/>
<evidence type="ECO:0000313" key="6">
    <source>
        <dbReference type="EMBL" id="KXI29096.1"/>
    </source>
</evidence>
<dbReference type="AlphaFoldDB" id="A0A136A1I5"/>
<gene>
    <name evidence="6" type="ORF">AX660_13110</name>
</gene>
<dbReference type="Pfam" id="PF01614">
    <property type="entry name" value="IclR_C"/>
    <property type="match status" value="1"/>
</dbReference>
<evidence type="ECO:0000259" key="4">
    <source>
        <dbReference type="PROSITE" id="PS51077"/>
    </source>
</evidence>